<keyword evidence="2" id="KW-0812">Transmembrane</keyword>
<evidence type="ECO:0000313" key="4">
    <source>
        <dbReference type="EMBL" id="MBB0243506.1"/>
    </source>
</evidence>
<feature type="region of interest" description="Disordered" evidence="1">
    <location>
        <begin position="218"/>
        <end position="257"/>
    </location>
</feature>
<sequence>MTHTPRARRPFRRPLGRISATLAVCAALMMGAAAPALAEDDDTGETGTGTGSPSAVAAGTSFRTAGVLEQGGTATASATIGEYLYWVFPVAAGQNAEASATVTFRDHGARTGPSTWRLDLYDGLRRLQPCTAGRAEDTVDAAADTLVLDCTLRTVRAWAEPWANDPLPGAYYLRLTAVDLPEEDLGLPVEVTLEVGAEDAGGARARGGELPAPLVLTNRAGEIDPTAPADGEESEDPEREEEAGPATGAGALTEPETGWNGGWWSDRWLWTGAGGVLGGLAAIAGYTLVRRPRV</sequence>
<feature type="chain" id="PRO_5030847868" description="Peptidase" evidence="3">
    <location>
        <begin position="39"/>
        <end position="294"/>
    </location>
</feature>
<dbReference type="Proteomes" id="UP000538929">
    <property type="component" value="Unassembled WGS sequence"/>
</dbReference>
<organism evidence="4 5">
    <name type="scientific">Streptomyces alkaliphilus</name>
    <dbReference type="NCBI Taxonomy" id="1472722"/>
    <lineage>
        <taxon>Bacteria</taxon>
        <taxon>Bacillati</taxon>
        <taxon>Actinomycetota</taxon>
        <taxon>Actinomycetes</taxon>
        <taxon>Kitasatosporales</taxon>
        <taxon>Streptomycetaceae</taxon>
        <taxon>Streptomyces</taxon>
    </lineage>
</organism>
<keyword evidence="2" id="KW-1133">Transmembrane helix</keyword>
<evidence type="ECO:0000256" key="2">
    <source>
        <dbReference type="SAM" id="Phobius"/>
    </source>
</evidence>
<dbReference type="EMBL" id="VKHT01000086">
    <property type="protein sequence ID" value="MBB0243506.1"/>
    <property type="molecule type" value="Genomic_DNA"/>
</dbReference>
<feature type="signal peptide" evidence="3">
    <location>
        <begin position="1"/>
        <end position="38"/>
    </location>
</feature>
<evidence type="ECO:0008006" key="6">
    <source>
        <dbReference type="Google" id="ProtNLM"/>
    </source>
</evidence>
<keyword evidence="3" id="KW-0732">Signal</keyword>
<gene>
    <name evidence="4" type="ORF">FNQ90_05130</name>
</gene>
<dbReference type="RefSeq" id="WP_182605167.1">
    <property type="nucleotide sequence ID" value="NZ_VKHT01000086.1"/>
</dbReference>
<feature type="transmembrane region" description="Helical" evidence="2">
    <location>
        <begin position="268"/>
        <end position="289"/>
    </location>
</feature>
<proteinExistence type="predicted"/>
<comment type="caution">
    <text evidence="4">The sequence shown here is derived from an EMBL/GenBank/DDBJ whole genome shotgun (WGS) entry which is preliminary data.</text>
</comment>
<accession>A0A7W3Y0P3</accession>
<protein>
    <recommendedName>
        <fullName evidence="6">Peptidase</fullName>
    </recommendedName>
</protein>
<keyword evidence="2" id="KW-0472">Membrane</keyword>
<evidence type="ECO:0000256" key="1">
    <source>
        <dbReference type="SAM" id="MobiDB-lite"/>
    </source>
</evidence>
<dbReference type="AlphaFoldDB" id="A0A7W3Y0P3"/>
<reference evidence="5" key="1">
    <citation type="submission" date="2019-10" db="EMBL/GenBank/DDBJ databases">
        <title>Streptomyces sp. nov., a novel actinobacterium isolated from alkaline environment.</title>
        <authorList>
            <person name="Golinska P."/>
        </authorList>
    </citation>
    <scope>NUCLEOTIDE SEQUENCE [LARGE SCALE GENOMIC DNA]</scope>
    <source>
        <strain evidence="5">DSM 42118</strain>
    </source>
</reference>
<keyword evidence="5" id="KW-1185">Reference proteome</keyword>
<feature type="compositionally biased region" description="Low complexity" evidence="1">
    <location>
        <begin position="244"/>
        <end position="255"/>
    </location>
</feature>
<evidence type="ECO:0000256" key="3">
    <source>
        <dbReference type="SAM" id="SignalP"/>
    </source>
</evidence>
<feature type="compositionally biased region" description="Acidic residues" evidence="1">
    <location>
        <begin position="230"/>
        <end position="243"/>
    </location>
</feature>
<name>A0A7W3Y0P3_9ACTN</name>
<evidence type="ECO:0000313" key="5">
    <source>
        <dbReference type="Proteomes" id="UP000538929"/>
    </source>
</evidence>